<organism evidence="3 4">
    <name type="scientific">Paraphoma chrysanthemicola</name>
    <dbReference type="NCBI Taxonomy" id="798071"/>
    <lineage>
        <taxon>Eukaryota</taxon>
        <taxon>Fungi</taxon>
        <taxon>Dikarya</taxon>
        <taxon>Ascomycota</taxon>
        <taxon>Pezizomycotina</taxon>
        <taxon>Dothideomycetes</taxon>
        <taxon>Pleosporomycetidae</taxon>
        <taxon>Pleosporales</taxon>
        <taxon>Pleosporineae</taxon>
        <taxon>Phaeosphaeriaceae</taxon>
        <taxon>Paraphoma</taxon>
    </lineage>
</organism>
<feature type="domain" description="DUF8212" evidence="2">
    <location>
        <begin position="221"/>
        <end position="256"/>
    </location>
</feature>
<dbReference type="AlphaFoldDB" id="A0A8K0RG57"/>
<evidence type="ECO:0000313" key="4">
    <source>
        <dbReference type="Proteomes" id="UP000813461"/>
    </source>
</evidence>
<dbReference type="PANTHER" id="PTHR10622">
    <property type="entry name" value="HET DOMAIN-CONTAINING PROTEIN"/>
    <property type="match status" value="1"/>
</dbReference>
<feature type="domain" description="Heterokaryon incompatibility" evidence="1">
    <location>
        <begin position="21"/>
        <end position="108"/>
    </location>
</feature>
<dbReference type="InterPro" id="IPR010730">
    <property type="entry name" value="HET"/>
</dbReference>
<keyword evidence="4" id="KW-1185">Reference proteome</keyword>
<proteinExistence type="predicted"/>
<accession>A0A8K0RG57</accession>
<dbReference type="InterPro" id="IPR058525">
    <property type="entry name" value="DUF8212"/>
</dbReference>
<gene>
    <name evidence="3" type="ORF">FB567DRAFT_237949</name>
</gene>
<comment type="caution">
    <text evidence="3">The sequence shown here is derived from an EMBL/GenBank/DDBJ whole genome shotgun (WGS) entry which is preliminary data.</text>
</comment>
<dbReference type="Proteomes" id="UP000813461">
    <property type="component" value="Unassembled WGS sequence"/>
</dbReference>
<protein>
    <submittedName>
        <fullName evidence="3">HET domain-containing protein</fullName>
    </submittedName>
</protein>
<dbReference type="OrthoDB" id="20872at2759"/>
<reference evidence="3" key="1">
    <citation type="journal article" date="2021" name="Nat. Commun.">
        <title>Genetic determinants of endophytism in the Arabidopsis root mycobiome.</title>
        <authorList>
            <person name="Mesny F."/>
            <person name="Miyauchi S."/>
            <person name="Thiergart T."/>
            <person name="Pickel B."/>
            <person name="Atanasova L."/>
            <person name="Karlsson M."/>
            <person name="Huettel B."/>
            <person name="Barry K.W."/>
            <person name="Haridas S."/>
            <person name="Chen C."/>
            <person name="Bauer D."/>
            <person name="Andreopoulos W."/>
            <person name="Pangilinan J."/>
            <person name="LaButti K."/>
            <person name="Riley R."/>
            <person name="Lipzen A."/>
            <person name="Clum A."/>
            <person name="Drula E."/>
            <person name="Henrissat B."/>
            <person name="Kohler A."/>
            <person name="Grigoriev I.V."/>
            <person name="Martin F.M."/>
            <person name="Hacquard S."/>
        </authorList>
    </citation>
    <scope>NUCLEOTIDE SEQUENCE</scope>
    <source>
        <strain evidence="3">MPI-SDFR-AT-0120</strain>
    </source>
</reference>
<evidence type="ECO:0000259" key="1">
    <source>
        <dbReference type="Pfam" id="PF06985"/>
    </source>
</evidence>
<evidence type="ECO:0000259" key="2">
    <source>
        <dbReference type="Pfam" id="PF26640"/>
    </source>
</evidence>
<dbReference type="EMBL" id="JAGMVJ010000003">
    <property type="protein sequence ID" value="KAH7092441.1"/>
    <property type="molecule type" value="Genomic_DNA"/>
</dbReference>
<sequence>MWLLHTSTLKLHAFVQDVPDYIILSHTWGEKEVSFDDIGKPHAKTIAGYNKIVGCCRQAIQDGFEWAWIDTCCIDKRSSSELSEAINSMYKWYWQASICYAYLSDVSSNLTWETWEEELQSSRWFSRGWTLQELLAPDTVEFYNKSWQLLGTRARLVDHIQQVTRIDKRFLLNRDIIEDANIATKFSWAAPRTTTRVEDRAYCMLGLVQVNMPMLYGEGDRAFYRLQLEIIRQTNEHSIFAWQPHSSDWQTSAVLAPSPEFFMSAADITPTASRNSVGTRTHEMTNNGLRITLPTIRIDQSRIIALLDCRDRTGSM</sequence>
<dbReference type="Pfam" id="PF06985">
    <property type="entry name" value="HET"/>
    <property type="match status" value="1"/>
</dbReference>
<dbReference type="Pfam" id="PF26640">
    <property type="entry name" value="DUF8212"/>
    <property type="match status" value="1"/>
</dbReference>
<name>A0A8K0RG57_9PLEO</name>
<dbReference type="PANTHER" id="PTHR10622:SF10">
    <property type="entry name" value="HET DOMAIN-CONTAINING PROTEIN"/>
    <property type="match status" value="1"/>
</dbReference>
<evidence type="ECO:0000313" key="3">
    <source>
        <dbReference type="EMBL" id="KAH7092441.1"/>
    </source>
</evidence>